<dbReference type="PANTHER" id="PTHR13887:SF56">
    <property type="entry name" value="THIOREDOXIN-LIKE REDUCTASE RV2466C"/>
    <property type="match status" value="1"/>
</dbReference>
<keyword evidence="5" id="KW-1185">Reference proteome</keyword>
<sequence length="246" mass="26269">MKLLPAFSLAAIALSLASCGGKEGDNASAPSGEPVAAVPAPAGTTWADTISTNADGGFIMGNPNAAIKVTEFASYTCSHCKDFATESAEPMKELVNSGKVSYELRSYVRDPMDMAMALLVRCSGKEAFFPLSDQFFGNQAAMFEKIQALGDQQYQAIMSQPPETRFISLSNAAGFIDFVKQRGISEDQAKQCLANQDEVKKLAKGVEDATAKYNITGTPTLLINGRVIENTTTWDVMRGKIKEAGA</sequence>
<organism evidence="4 5">
    <name type="scientific">Sphingobium phenoxybenzoativorans</name>
    <dbReference type="NCBI Taxonomy" id="1592790"/>
    <lineage>
        <taxon>Bacteria</taxon>
        <taxon>Pseudomonadati</taxon>
        <taxon>Pseudomonadota</taxon>
        <taxon>Alphaproteobacteria</taxon>
        <taxon>Sphingomonadales</taxon>
        <taxon>Sphingomonadaceae</taxon>
        <taxon>Sphingobium</taxon>
    </lineage>
</organism>
<evidence type="ECO:0000313" key="4">
    <source>
        <dbReference type="EMBL" id="QUT06400.1"/>
    </source>
</evidence>
<evidence type="ECO:0000256" key="1">
    <source>
        <dbReference type="ARBA" id="ARBA00005791"/>
    </source>
</evidence>
<keyword evidence="2" id="KW-0732">Signal</keyword>
<dbReference type="Gene3D" id="3.40.30.10">
    <property type="entry name" value="Glutaredoxin"/>
    <property type="match status" value="1"/>
</dbReference>
<feature type="domain" description="Thioredoxin-like fold" evidence="3">
    <location>
        <begin position="56"/>
        <end position="242"/>
    </location>
</feature>
<evidence type="ECO:0000313" key="5">
    <source>
        <dbReference type="Proteomes" id="UP000681425"/>
    </source>
</evidence>
<dbReference type="PANTHER" id="PTHR13887">
    <property type="entry name" value="GLUTATHIONE S-TRANSFERASE KAPPA"/>
    <property type="match status" value="1"/>
</dbReference>
<reference evidence="4" key="1">
    <citation type="submission" date="2021-04" db="EMBL/GenBank/DDBJ databases">
        <title>Isolation of p-tert-butylphenol degrading bacteria Sphingobium phenoxybenzoativorans Tas13 from active sludge.</title>
        <authorList>
            <person name="Li Y."/>
        </authorList>
    </citation>
    <scope>NUCLEOTIDE SEQUENCE</scope>
    <source>
        <strain evidence="4">Tas13</strain>
    </source>
</reference>
<dbReference type="PROSITE" id="PS51257">
    <property type="entry name" value="PROKAR_LIPOPROTEIN"/>
    <property type="match status" value="1"/>
</dbReference>
<dbReference type="AlphaFoldDB" id="A0A975Q1X3"/>
<comment type="similarity">
    <text evidence="1">Belongs to the thioredoxin family. DsbA subfamily.</text>
</comment>
<feature type="chain" id="PRO_5037860572" evidence="2">
    <location>
        <begin position="18"/>
        <end position="246"/>
    </location>
</feature>
<dbReference type="RefSeq" id="WP_212609779.1">
    <property type="nucleotide sequence ID" value="NZ_CP073910.1"/>
</dbReference>
<gene>
    <name evidence="4" type="ORF">KFK14_02680</name>
</gene>
<dbReference type="Pfam" id="PF13462">
    <property type="entry name" value="Thioredoxin_4"/>
    <property type="match status" value="1"/>
</dbReference>
<accession>A0A975Q1X3</accession>
<feature type="signal peptide" evidence="2">
    <location>
        <begin position="1"/>
        <end position="17"/>
    </location>
</feature>
<dbReference type="Proteomes" id="UP000681425">
    <property type="component" value="Chromosome"/>
</dbReference>
<dbReference type="EMBL" id="CP073910">
    <property type="protein sequence ID" value="QUT06400.1"/>
    <property type="molecule type" value="Genomic_DNA"/>
</dbReference>
<proteinExistence type="inferred from homology"/>
<dbReference type="InterPro" id="IPR012336">
    <property type="entry name" value="Thioredoxin-like_fold"/>
</dbReference>
<evidence type="ECO:0000259" key="3">
    <source>
        <dbReference type="Pfam" id="PF13462"/>
    </source>
</evidence>
<evidence type="ECO:0000256" key="2">
    <source>
        <dbReference type="SAM" id="SignalP"/>
    </source>
</evidence>
<dbReference type="SUPFAM" id="SSF52833">
    <property type="entry name" value="Thioredoxin-like"/>
    <property type="match status" value="1"/>
</dbReference>
<protein>
    <submittedName>
        <fullName evidence="4">Thioredoxin domain-containing protein</fullName>
    </submittedName>
</protein>
<dbReference type="Gene3D" id="1.10.40.110">
    <property type="match status" value="1"/>
</dbReference>
<dbReference type="InterPro" id="IPR036249">
    <property type="entry name" value="Thioredoxin-like_sf"/>
</dbReference>
<name>A0A975Q1X3_9SPHN</name>
<dbReference type="KEGG" id="spph:KFK14_02680"/>